<name>A0A814RT13_9BILA</name>
<reference evidence="2" key="1">
    <citation type="submission" date="2021-02" db="EMBL/GenBank/DDBJ databases">
        <authorList>
            <person name="Nowell W R."/>
        </authorList>
    </citation>
    <scope>NUCLEOTIDE SEQUENCE</scope>
    <source>
        <strain evidence="2">Ploen Becks lab</strain>
    </source>
</reference>
<evidence type="ECO:0000313" key="3">
    <source>
        <dbReference type="Proteomes" id="UP000663879"/>
    </source>
</evidence>
<keyword evidence="1" id="KW-1133">Transmembrane helix</keyword>
<proteinExistence type="predicted"/>
<dbReference type="AlphaFoldDB" id="A0A814RT13"/>
<gene>
    <name evidence="2" type="ORF">OXX778_LOCUS22753</name>
</gene>
<dbReference type="Proteomes" id="UP000663879">
    <property type="component" value="Unassembled WGS sequence"/>
</dbReference>
<protein>
    <submittedName>
        <fullName evidence="2">Uncharacterized protein</fullName>
    </submittedName>
</protein>
<evidence type="ECO:0000256" key="1">
    <source>
        <dbReference type="SAM" id="Phobius"/>
    </source>
</evidence>
<evidence type="ECO:0000313" key="2">
    <source>
        <dbReference type="EMBL" id="CAF1137514.1"/>
    </source>
</evidence>
<comment type="caution">
    <text evidence="2">The sequence shown here is derived from an EMBL/GenBank/DDBJ whole genome shotgun (WGS) entry which is preliminary data.</text>
</comment>
<keyword evidence="3" id="KW-1185">Reference proteome</keyword>
<sequence length="109" mass="12245">MLTIPLDQLFGRCVLFYSFVNPNPKDDLDVIDKPGSTKTSEAEQTQKYYTVSKPTDGNSDTLFISVKGYENSNSFEMKVLDKVIVNGQPSVYGSFCLIFFIILMSILNI</sequence>
<keyword evidence="1" id="KW-0472">Membrane</keyword>
<feature type="transmembrane region" description="Helical" evidence="1">
    <location>
        <begin position="90"/>
        <end position="107"/>
    </location>
</feature>
<keyword evidence="1" id="KW-0812">Transmembrane</keyword>
<organism evidence="2 3">
    <name type="scientific">Brachionus calyciflorus</name>
    <dbReference type="NCBI Taxonomy" id="104777"/>
    <lineage>
        <taxon>Eukaryota</taxon>
        <taxon>Metazoa</taxon>
        <taxon>Spiralia</taxon>
        <taxon>Gnathifera</taxon>
        <taxon>Rotifera</taxon>
        <taxon>Eurotatoria</taxon>
        <taxon>Monogononta</taxon>
        <taxon>Pseudotrocha</taxon>
        <taxon>Ploima</taxon>
        <taxon>Brachionidae</taxon>
        <taxon>Brachionus</taxon>
    </lineage>
</organism>
<dbReference type="EMBL" id="CAJNOC010010184">
    <property type="protein sequence ID" value="CAF1137514.1"/>
    <property type="molecule type" value="Genomic_DNA"/>
</dbReference>
<accession>A0A814RT13</accession>